<accession>A0A401GR44</accession>
<dbReference type="InParanoid" id="A0A401GR44"/>
<keyword evidence="2" id="KW-1185">Reference proteome</keyword>
<organism evidence="1 2">
    <name type="scientific">Sparassis crispa</name>
    <dbReference type="NCBI Taxonomy" id="139825"/>
    <lineage>
        <taxon>Eukaryota</taxon>
        <taxon>Fungi</taxon>
        <taxon>Dikarya</taxon>
        <taxon>Basidiomycota</taxon>
        <taxon>Agaricomycotina</taxon>
        <taxon>Agaricomycetes</taxon>
        <taxon>Polyporales</taxon>
        <taxon>Sparassidaceae</taxon>
        <taxon>Sparassis</taxon>
    </lineage>
</organism>
<gene>
    <name evidence="1" type="ORF">SCP_0606180</name>
</gene>
<proteinExistence type="predicted"/>
<comment type="caution">
    <text evidence="1">The sequence shown here is derived from an EMBL/GenBank/DDBJ whole genome shotgun (WGS) entry which is preliminary data.</text>
</comment>
<dbReference type="AlphaFoldDB" id="A0A401GR44"/>
<dbReference type="GeneID" id="38781556"/>
<dbReference type="OrthoDB" id="2638305at2759"/>
<dbReference type="EMBL" id="BFAD01000006">
    <property type="protein sequence ID" value="GBE84639.1"/>
    <property type="molecule type" value="Genomic_DNA"/>
</dbReference>
<evidence type="ECO:0000313" key="1">
    <source>
        <dbReference type="EMBL" id="GBE84639.1"/>
    </source>
</evidence>
<dbReference type="RefSeq" id="XP_027615552.1">
    <property type="nucleotide sequence ID" value="XM_027759751.1"/>
</dbReference>
<name>A0A401GR44_9APHY</name>
<reference evidence="1 2" key="1">
    <citation type="journal article" date="2018" name="Sci. Rep.">
        <title>Genome sequence of the cauliflower mushroom Sparassis crispa (Hanabiratake) and its association with beneficial usage.</title>
        <authorList>
            <person name="Kiyama R."/>
            <person name="Furutani Y."/>
            <person name="Kawaguchi K."/>
            <person name="Nakanishi T."/>
        </authorList>
    </citation>
    <scope>NUCLEOTIDE SEQUENCE [LARGE SCALE GENOMIC DNA]</scope>
</reference>
<dbReference type="STRING" id="139825.A0A401GR44"/>
<protein>
    <recommendedName>
        <fullName evidence="3">Transposase IS204/IS1001/IS1096/IS1165 DDE domain-containing protein</fullName>
    </recommendedName>
</protein>
<sequence length="116" mass="12857">MLNATSISLNNTFHVAGKASLVTIVENKQNHIKVLKGGILSIINEVNEIISWRFCQSQSTSEIADVLAGLRQHGELLQVPDPMLAVVDNCCHVRKSIKKALPEIDVMLDVWHFVGR</sequence>
<dbReference type="Proteomes" id="UP000287166">
    <property type="component" value="Unassembled WGS sequence"/>
</dbReference>
<evidence type="ECO:0000313" key="2">
    <source>
        <dbReference type="Proteomes" id="UP000287166"/>
    </source>
</evidence>
<evidence type="ECO:0008006" key="3">
    <source>
        <dbReference type="Google" id="ProtNLM"/>
    </source>
</evidence>